<evidence type="ECO:0000313" key="2">
    <source>
        <dbReference type="Proteomes" id="UP000229132"/>
    </source>
</evidence>
<comment type="caution">
    <text evidence="1">The sequence shown here is derived from an EMBL/GenBank/DDBJ whole genome shotgun (WGS) entry which is preliminary data.</text>
</comment>
<sequence>MRSGPMLTSLGKNDGSTGDYDLEIARIRRRTSGASFWPVQPQGGAGGSPVVGHLAGALVFSALVLGQSFGYA</sequence>
<evidence type="ECO:0000313" key="1">
    <source>
        <dbReference type="EMBL" id="PIZ86294.1"/>
    </source>
</evidence>
<dbReference type="EMBL" id="PFOX01000009">
    <property type="protein sequence ID" value="PIZ86294.1"/>
    <property type="molecule type" value="Genomic_DNA"/>
</dbReference>
<protein>
    <submittedName>
        <fullName evidence="1">Uncharacterized protein</fullName>
    </submittedName>
</protein>
<dbReference type="AlphaFoldDB" id="A0A2J0MGA8"/>
<dbReference type="Proteomes" id="UP000229132">
    <property type="component" value="Unassembled WGS sequence"/>
</dbReference>
<name>A0A2J0MGA8_9BACT</name>
<organism evidence="1 2">
    <name type="scientific">Candidatus Nomurabacteria bacterium CG_4_10_14_0_2_um_filter_33_9</name>
    <dbReference type="NCBI Taxonomy" id="1974728"/>
    <lineage>
        <taxon>Bacteria</taxon>
        <taxon>Candidatus Nomuraibacteriota</taxon>
    </lineage>
</organism>
<accession>A0A2J0MGA8</accession>
<gene>
    <name evidence="1" type="ORF">COX94_00480</name>
</gene>
<proteinExistence type="predicted"/>
<reference evidence="2" key="1">
    <citation type="submission" date="2017-09" db="EMBL/GenBank/DDBJ databases">
        <title>Depth-based differentiation of microbial function through sediment-hosted aquifers and enrichment of novel symbionts in the deep terrestrial subsurface.</title>
        <authorList>
            <person name="Probst A.J."/>
            <person name="Ladd B."/>
            <person name="Jarett J.K."/>
            <person name="Geller-Mcgrath D.E."/>
            <person name="Sieber C.M.K."/>
            <person name="Emerson J.B."/>
            <person name="Anantharaman K."/>
            <person name="Thomas B.C."/>
            <person name="Malmstrom R."/>
            <person name="Stieglmeier M."/>
            <person name="Klingl A."/>
            <person name="Woyke T."/>
            <person name="Ryan C.M."/>
            <person name="Banfield J.F."/>
        </authorList>
    </citation>
    <scope>NUCLEOTIDE SEQUENCE [LARGE SCALE GENOMIC DNA]</scope>
</reference>